<dbReference type="NCBIfam" id="TIGR02595">
    <property type="entry name" value="PEP_CTERM"/>
    <property type="match status" value="1"/>
</dbReference>
<keyword evidence="3" id="KW-1185">Reference proteome</keyword>
<dbReference type="Proteomes" id="UP001209701">
    <property type="component" value="Unassembled WGS sequence"/>
</dbReference>
<dbReference type="PROSITE" id="PS51257">
    <property type="entry name" value="PROKAR_LIPOPROTEIN"/>
    <property type="match status" value="1"/>
</dbReference>
<feature type="domain" description="Ice-binding protein C-terminal" evidence="1">
    <location>
        <begin position="228"/>
        <end position="253"/>
    </location>
</feature>
<organism evidence="2 3">
    <name type="scientific">Roseateles oligotrophus</name>
    <dbReference type="NCBI Taxonomy" id="1769250"/>
    <lineage>
        <taxon>Bacteria</taxon>
        <taxon>Pseudomonadati</taxon>
        <taxon>Pseudomonadota</taxon>
        <taxon>Betaproteobacteria</taxon>
        <taxon>Burkholderiales</taxon>
        <taxon>Sphaerotilaceae</taxon>
        <taxon>Roseateles</taxon>
    </lineage>
</organism>
<reference evidence="2 3" key="1">
    <citation type="submission" date="2021-11" db="EMBL/GenBank/DDBJ databases">
        <authorList>
            <person name="Liang Q."/>
            <person name="Mou H."/>
            <person name="Liu Z."/>
        </authorList>
    </citation>
    <scope>NUCLEOTIDE SEQUENCE [LARGE SCALE GENOMIC DNA]</scope>
    <source>
        <strain evidence="2 3">CHU3</strain>
    </source>
</reference>
<dbReference type="Pfam" id="PF07589">
    <property type="entry name" value="PEP-CTERM"/>
    <property type="match status" value="1"/>
</dbReference>
<accession>A0ABT2YAX1</accession>
<dbReference type="EMBL" id="JAJIRN010000001">
    <property type="protein sequence ID" value="MCV2366722.1"/>
    <property type="molecule type" value="Genomic_DNA"/>
</dbReference>
<sequence>MRRQSLEISLAAVLGLLGCELALADGTAFTSLGNLKYYVIDTDLNDGISASATFLGLASHMVEAESTEGVTSGGASLPSIAYMDSGNGIVQASLTGGTALDSFALNAAAASTFSYGTARSTIYLNFSLSKNAIFVLSGDASVSAATTIGQTARGPERSDAIAQMEFTQTGSNTRLGSTGVLSAGLHGKAGQVSNSGTILASFQNTSGAEFLLTGYAKSWAQSFVPPTPVPEPSTYATLLAGLGLLVLLQRRRRV</sequence>
<dbReference type="InterPro" id="IPR013424">
    <property type="entry name" value="Ice-binding_C"/>
</dbReference>
<dbReference type="RefSeq" id="WP_263569356.1">
    <property type="nucleotide sequence ID" value="NZ_JAJIRN010000001.1"/>
</dbReference>
<evidence type="ECO:0000259" key="1">
    <source>
        <dbReference type="Pfam" id="PF07589"/>
    </source>
</evidence>
<evidence type="ECO:0000313" key="3">
    <source>
        <dbReference type="Proteomes" id="UP001209701"/>
    </source>
</evidence>
<comment type="caution">
    <text evidence="2">The sequence shown here is derived from an EMBL/GenBank/DDBJ whole genome shotgun (WGS) entry which is preliminary data.</text>
</comment>
<proteinExistence type="predicted"/>
<name>A0ABT2YAX1_9BURK</name>
<gene>
    <name evidence="2" type="ORF">LNV07_01230</name>
</gene>
<evidence type="ECO:0000313" key="2">
    <source>
        <dbReference type="EMBL" id="MCV2366722.1"/>
    </source>
</evidence>
<protein>
    <submittedName>
        <fullName evidence="2">PEP-CTERM sorting domain-containing protein</fullName>
    </submittedName>
</protein>